<dbReference type="EMBL" id="GL378344">
    <property type="protein sequence ID" value="EFJ47611.1"/>
    <property type="molecule type" value="Genomic_DNA"/>
</dbReference>
<keyword evidence="2" id="KW-0547">Nucleotide-binding</keyword>
<dbReference type="KEGG" id="vcn:VOLCADRAFT_61252"/>
<evidence type="ECO:0000313" key="4">
    <source>
        <dbReference type="EMBL" id="EFJ47611.1"/>
    </source>
</evidence>
<dbReference type="PANTHER" id="PTHR12169">
    <property type="entry name" value="ATPASE N2B"/>
    <property type="match status" value="1"/>
</dbReference>
<dbReference type="GO" id="GO:0005739">
    <property type="term" value="C:mitochondrion"/>
    <property type="evidence" value="ECO:0007669"/>
    <property type="project" value="TreeGrafter"/>
</dbReference>
<comment type="similarity">
    <text evidence="1">Belongs to the AFG1 ATPase family.</text>
</comment>
<dbReference type="SUPFAM" id="SSF52540">
    <property type="entry name" value="P-loop containing nucleoside triphosphate hydrolases"/>
    <property type="match status" value="1"/>
</dbReference>
<dbReference type="Gene3D" id="3.40.50.300">
    <property type="entry name" value="P-loop containing nucleotide triphosphate hydrolases"/>
    <property type="match status" value="1"/>
</dbReference>
<evidence type="ECO:0000256" key="1">
    <source>
        <dbReference type="ARBA" id="ARBA00010322"/>
    </source>
</evidence>
<keyword evidence="5" id="KW-1185">Reference proteome</keyword>
<dbReference type="AlphaFoldDB" id="D8TYA9"/>
<dbReference type="OrthoDB" id="548867at2759"/>
<keyword evidence="3" id="KW-0067">ATP-binding</keyword>
<dbReference type="eggNOG" id="KOG2383">
    <property type="taxonomic scope" value="Eukaryota"/>
</dbReference>
<evidence type="ECO:0008006" key="6">
    <source>
        <dbReference type="Google" id="ProtNLM"/>
    </source>
</evidence>
<dbReference type="RefSeq" id="XP_002951435.1">
    <property type="nucleotide sequence ID" value="XM_002951389.1"/>
</dbReference>
<dbReference type="GO" id="GO:0005524">
    <property type="term" value="F:ATP binding"/>
    <property type="evidence" value="ECO:0007669"/>
    <property type="project" value="UniProtKB-KW"/>
</dbReference>
<dbReference type="GeneID" id="9615504"/>
<dbReference type="FunCoup" id="D8TYA9">
    <property type="interactions" value="1598"/>
</dbReference>
<evidence type="ECO:0000313" key="5">
    <source>
        <dbReference type="Proteomes" id="UP000001058"/>
    </source>
</evidence>
<dbReference type="InterPro" id="IPR027417">
    <property type="entry name" value="P-loop_NTPase"/>
</dbReference>
<organism evidence="5">
    <name type="scientific">Volvox carteri f. nagariensis</name>
    <dbReference type="NCBI Taxonomy" id="3068"/>
    <lineage>
        <taxon>Eukaryota</taxon>
        <taxon>Viridiplantae</taxon>
        <taxon>Chlorophyta</taxon>
        <taxon>core chlorophytes</taxon>
        <taxon>Chlorophyceae</taxon>
        <taxon>CS clade</taxon>
        <taxon>Chlamydomonadales</taxon>
        <taxon>Volvocaceae</taxon>
        <taxon>Volvox</taxon>
    </lineage>
</organism>
<gene>
    <name evidence="4" type="ORF">VOLCADRAFT_61252</name>
</gene>
<dbReference type="PANTHER" id="PTHR12169:SF29">
    <property type="entry name" value="AFG1-LIKE ATPASE FAMILY PROTEIN"/>
    <property type="match status" value="1"/>
</dbReference>
<reference evidence="4 5" key="1">
    <citation type="journal article" date="2010" name="Science">
        <title>Genomic analysis of organismal complexity in the multicellular green alga Volvox carteri.</title>
        <authorList>
            <person name="Prochnik S.E."/>
            <person name="Umen J."/>
            <person name="Nedelcu A.M."/>
            <person name="Hallmann A."/>
            <person name="Miller S.M."/>
            <person name="Nishii I."/>
            <person name="Ferris P."/>
            <person name="Kuo A."/>
            <person name="Mitros T."/>
            <person name="Fritz-Laylin L.K."/>
            <person name="Hellsten U."/>
            <person name="Chapman J."/>
            <person name="Simakov O."/>
            <person name="Rensing S.A."/>
            <person name="Terry A."/>
            <person name="Pangilinan J."/>
            <person name="Kapitonov V."/>
            <person name="Jurka J."/>
            <person name="Salamov A."/>
            <person name="Shapiro H."/>
            <person name="Schmutz J."/>
            <person name="Grimwood J."/>
            <person name="Lindquist E."/>
            <person name="Lucas S."/>
            <person name="Grigoriev I.V."/>
            <person name="Schmitt R."/>
            <person name="Kirk D."/>
            <person name="Rokhsar D.S."/>
        </authorList>
    </citation>
    <scope>NUCLEOTIDE SEQUENCE [LARGE SCALE GENOMIC DNA]</scope>
    <source>
        <strain evidence="5">f. Nagariensis / Eve</strain>
    </source>
</reference>
<evidence type="ECO:0000256" key="3">
    <source>
        <dbReference type="ARBA" id="ARBA00022840"/>
    </source>
</evidence>
<dbReference type="GO" id="GO:0016887">
    <property type="term" value="F:ATP hydrolysis activity"/>
    <property type="evidence" value="ECO:0007669"/>
    <property type="project" value="InterPro"/>
</dbReference>
<dbReference type="InParanoid" id="D8TYA9"/>
<evidence type="ECO:0000256" key="2">
    <source>
        <dbReference type="ARBA" id="ARBA00022741"/>
    </source>
</evidence>
<name>D8TYA9_VOLCA</name>
<dbReference type="Pfam" id="PF03969">
    <property type="entry name" value="AFG1_ATPase"/>
    <property type="match status" value="1"/>
</dbReference>
<protein>
    <recommendedName>
        <fullName evidence="6">AFG1-like ATPase</fullName>
    </recommendedName>
</protein>
<dbReference type="Proteomes" id="UP000001058">
    <property type="component" value="Unassembled WGS sequence"/>
</dbReference>
<proteinExistence type="inferred from homology"/>
<dbReference type="NCBIfam" id="NF040713">
    <property type="entry name" value="ZapE"/>
    <property type="match status" value="1"/>
</dbReference>
<sequence length="403" mass="44591">VRGLYMYGGVGCGKTMLMDLFVSSAPSHFKVLRTHFHDFMLEVHAALRRHSREADPLLTVADGIATRTRVLALDELFVTDVADAMILNRHVTLFGRLWDRGLVLVATSNRPPDDLYKGGLQRNLFMPFIHRIKVRCRCHDMNSTTDYRRLAQHQRGLYFSSPPSSSLYSPLGDPLLERFRELVSEAGVSPAPGRVEVMMGRSLEVPLAAGGWVCMFSFQELCGRPVAAADYLALTATYHTVALRGVPVFRAANRTEAYRFVTLIDVMYEARTRLLVTAEAAPTDLFVNIITQFDAAKGPDLAALPDVVVDDNLGFSKDRTISRLTEMQSLEYLVHHARQHEPSLVLALQVGLGGPEEGENGGIGEGVLGCKKPKTCQLGALCVCTYVCMYVAAFLKEEVLTVR</sequence>
<feature type="non-terminal residue" evidence="4">
    <location>
        <position position="1"/>
    </location>
</feature>
<accession>D8TYA9</accession>
<dbReference type="InterPro" id="IPR005654">
    <property type="entry name" value="ATPase_AFG1-like"/>
</dbReference>